<evidence type="ECO:0000259" key="1">
    <source>
        <dbReference type="Pfam" id="PF20680"/>
    </source>
</evidence>
<dbReference type="EnsemblProtists" id="EOD17821">
    <property type="protein sequence ID" value="EOD17821"/>
    <property type="gene ID" value="EMIHUDRAFT_102508"/>
</dbReference>
<proteinExistence type="predicted"/>
<feature type="domain" description="DUF6817" evidence="1">
    <location>
        <begin position="62"/>
        <end position="146"/>
    </location>
</feature>
<dbReference type="InterPro" id="IPR049202">
    <property type="entry name" value="DUF6817"/>
</dbReference>
<evidence type="ECO:0000313" key="3">
    <source>
        <dbReference type="Proteomes" id="UP000013827"/>
    </source>
</evidence>
<reference evidence="3" key="1">
    <citation type="journal article" date="2013" name="Nature">
        <title>Pan genome of the phytoplankton Emiliania underpins its global distribution.</title>
        <authorList>
            <person name="Read B.A."/>
            <person name="Kegel J."/>
            <person name="Klute M.J."/>
            <person name="Kuo A."/>
            <person name="Lefebvre S.C."/>
            <person name="Maumus F."/>
            <person name="Mayer C."/>
            <person name="Miller J."/>
            <person name="Monier A."/>
            <person name="Salamov A."/>
            <person name="Young J."/>
            <person name="Aguilar M."/>
            <person name="Claverie J.M."/>
            <person name="Frickenhaus S."/>
            <person name="Gonzalez K."/>
            <person name="Herman E.K."/>
            <person name="Lin Y.C."/>
            <person name="Napier J."/>
            <person name="Ogata H."/>
            <person name="Sarno A.F."/>
            <person name="Shmutz J."/>
            <person name="Schroeder D."/>
            <person name="de Vargas C."/>
            <person name="Verret F."/>
            <person name="von Dassow P."/>
            <person name="Valentin K."/>
            <person name="Van de Peer Y."/>
            <person name="Wheeler G."/>
            <person name="Dacks J.B."/>
            <person name="Delwiche C.F."/>
            <person name="Dyhrman S.T."/>
            <person name="Glockner G."/>
            <person name="John U."/>
            <person name="Richards T."/>
            <person name="Worden A.Z."/>
            <person name="Zhang X."/>
            <person name="Grigoriev I.V."/>
            <person name="Allen A.E."/>
            <person name="Bidle K."/>
            <person name="Borodovsky M."/>
            <person name="Bowler C."/>
            <person name="Brownlee C."/>
            <person name="Cock J.M."/>
            <person name="Elias M."/>
            <person name="Gladyshev V.N."/>
            <person name="Groth M."/>
            <person name="Guda C."/>
            <person name="Hadaegh A."/>
            <person name="Iglesias-Rodriguez M.D."/>
            <person name="Jenkins J."/>
            <person name="Jones B.M."/>
            <person name="Lawson T."/>
            <person name="Leese F."/>
            <person name="Lindquist E."/>
            <person name="Lobanov A."/>
            <person name="Lomsadze A."/>
            <person name="Malik S.B."/>
            <person name="Marsh M.E."/>
            <person name="Mackinder L."/>
            <person name="Mock T."/>
            <person name="Mueller-Roeber B."/>
            <person name="Pagarete A."/>
            <person name="Parker M."/>
            <person name="Probert I."/>
            <person name="Quesneville H."/>
            <person name="Raines C."/>
            <person name="Rensing S.A."/>
            <person name="Riano-Pachon D.M."/>
            <person name="Richier S."/>
            <person name="Rokitta S."/>
            <person name="Shiraiwa Y."/>
            <person name="Soanes D.M."/>
            <person name="van der Giezen M."/>
            <person name="Wahlund T.M."/>
            <person name="Williams B."/>
            <person name="Wilson W."/>
            <person name="Wolfe G."/>
            <person name="Wurch L.L."/>
        </authorList>
    </citation>
    <scope>NUCLEOTIDE SEQUENCE</scope>
</reference>
<dbReference type="GeneID" id="17263850"/>
<dbReference type="AlphaFoldDB" id="A0A0D3J2T6"/>
<dbReference type="Pfam" id="PF20680">
    <property type="entry name" value="DUF6817"/>
    <property type="match status" value="1"/>
</dbReference>
<organism evidence="2 3">
    <name type="scientific">Emiliania huxleyi (strain CCMP1516)</name>
    <dbReference type="NCBI Taxonomy" id="280463"/>
    <lineage>
        <taxon>Eukaryota</taxon>
        <taxon>Haptista</taxon>
        <taxon>Haptophyta</taxon>
        <taxon>Prymnesiophyceae</taxon>
        <taxon>Isochrysidales</taxon>
        <taxon>Noelaerhabdaceae</taxon>
        <taxon>Emiliania</taxon>
    </lineage>
</organism>
<accession>A0A0D3J2T6</accession>
<dbReference type="OMA" id="WHEEDEA"/>
<keyword evidence="3" id="KW-1185">Reference proteome</keyword>
<dbReference type="PaxDb" id="2903-EOD17821"/>
<sequence length="339" mass="36738">MAAFVLARRSPRSLPLAAARLCQRRLSTEPAYAVEPYRNLLNATQEQRSSWADADATLHAAMREHVPAALAHNGEEDFDRHLVGVQSVLRSWGAAERLTNAALFHSIYGTEGFQGYALPLSHRGEIAGLIGAKAERLAWIFCMVDRATVDATVFAAAEGDWPADGVEFAFRARPELGAFPLPLRSGGTRHSEWLDFLTLSLADWLEQVEGASSKQVGRPVGDGARQSSAVAEESGVLWPKGEAWAYRRERSAERGAAVDRREAYAEMAALLARRADPAFRRSVPPEDAAVALAAPAMHAEVFGREPSWSRGISQPTTPPMGAAALAAHEARESARCDFG</sequence>
<dbReference type="Proteomes" id="UP000013827">
    <property type="component" value="Unassembled WGS sequence"/>
</dbReference>
<dbReference type="KEGG" id="ehx:EMIHUDRAFT_102508"/>
<protein>
    <recommendedName>
        <fullName evidence="1">DUF6817 domain-containing protein</fullName>
    </recommendedName>
</protein>
<dbReference type="HOGENOM" id="CLU_892626_0_0_1"/>
<evidence type="ECO:0000313" key="2">
    <source>
        <dbReference type="EnsemblProtists" id="EOD17821"/>
    </source>
</evidence>
<reference evidence="2" key="2">
    <citation type="submission" date="2024-10" db="UniProtKB">
        <authorList>
            <consortium name="EnsemblProtists"/>
        </authorList>
    </citation>
    <scope>IDENTIFICATION</scope>
</reference>
<dbReference type="RefSeq" id="XP_005770250.1">
    <property type="nucleotide sequence ID" value="XM_005770193.1"/>
</dbReference>
<name>A0A0D3J2T6_EMIH1</name>